<keyword evidence="3" id="KW-1185">Reference proteome</keyword>
<accession>A0ABQ2ZL53</accession>
<proteinExistence type="predicted"/>
<keyword evidence="1" id="KW-0472">Membrane</keyword>
<dbReference type="EMBL" id="BMWE01000006">
    <property type="protein sequence ID" value="GGY17107.1"/>
    <property type="molecule type" value="Genomic_DNA"/>
</dbReference>
<reference evidence="3" key="1">
    <citation type="journal article" date="2019" name="Int. J. Syst. Evol. Microbiol.">
        <title>The Global Catalogue of Microorganisms (GCM) 10K type strain sequencing project: providing services to taxonomists for standard genome sequencing and annotation.</title>
        <authorList>
            <consortium name="The Broad Institute Genomics Platform"/>
            <consortium name="The Broad Institute Genome Sequencing Center for Infectious Disease"/>
            <person name="Wu L."/>
            <person name="Ma J."/>
        </authorList>
    </citation>
    <scope>NUCLEOTIDE SEQUENCE [LARGE SCALE GENOMIC DNA]</scope>
    <source>
        <strain evidence="3">JCM 4957</strain>
    </source>
</reference>
<comment type="caution">
    <text evidence="2">The sequence shown here is derived from an EMBL/GenBank/DDBJ whole genome shotgun (WGS) entry which is preliminary data.</text>
</comment>
<feature type="transmembrane region" description="Helical" evidence="1">
    <location>
        <begin position="58"/>
        <end position="78"/>
    </location>
</feature>
<sequence>MLMGLIPGGGRALASRAITRAWGLALVGTLLAVLVFPAEFVVVAIGTGGAYAQLGTTLPAWPVMTVVAAVHSADIAGVSRSRTWLWAPGLTRRMRRGERKPA</sequence>
<keyword evidence="1" id="KW-1133">Transmembrane helix</keyword>
<evidence type="ECO:0000256" key="1">
    <source>
        <dbReference type="SAM" id="Phobius"/>
    </source>
</evidence>
<feature type="transmembrane region" description="Helical" evidence="1">
    <location>
        <begin position="21"/>
        <end position="46"/>
    </location>
</feature>
<evidence type="ECO:0000313" key="3">
    <source>
        <dbReference type="Proteomes" id="UP000653308"/>
    </source>
</evidence>
<keyword evidence="1" id="KW-0812">Transmembrane</keyword>
<name>A0ABQ2ZL53_9ACTN</name>
<dbReference type="Proteomes" id="UP000653308">
    <property type="component" value="Unassembled WGS sequence"/>
</dbReference>
<protein>
    <submittedName>
        <fullName evidence="2">Uncharacterized protein</fullName>
    </submittedName>
</protein>
<organism evidence="2 3">
    <name type="scientific">Streptomyces djakartensis</name>
    <dbReference type="NCBI Taxonomy" id="68193"/>
    <lineage>
        <taxon>Bacteria</taxon>
        <taxon>Bacillati</taxon>
        <taxon>Actinomycetota</taxon>
        <taxon>Actinomycetes</taxon>
        <taxon>Kitasatosporales</taxon>
        <taxon>Streptomycetaceae</taxon>
        <taxon>Streptomyces</taxon>
    </lineage>
</organism>
<gene>
    <name evidence="2" type="ORF">GCM10010384_23830</name>
</gene>
<evidence type="ECO:0000313" key="2">
    <source>
        <dbReference type="EMBL" id="GGY17107.1"/>
    </source>
</evidence>